<name>A0A846QKT9_9BACT</name>
<dbReference type="EMBL" id="JAATJA010000001">
    <property type="protein sequence ID" value="NJB67072.1"/>
    <property type="molecule type" value="Genomic_DNA"/>
</dbReference>
<evidence type="ECO:0000313" key="2">
    <source>
        <dbReference type="EMBL" id="NJB67072.1"/>
    </source>
</evidence>
<organism evidence="2 3">
    <name type="scientific">Desulfobaculum xiamenense</name>
    <dbReference type="NCBI Taxonomy" id="995050"/>
    <lineage>
        <taxon>Bacteria</taxon>
        <taxon>Pseudomonadati</taxon>
        <taxon>Thermodesulfobacteriota</taxon>
        <taxon>Desulfovibrionia</taxon>
        <taxon>Desulfovibrionales</taxon>
        <taxon>Desulfovibrionaceae</taxon>
        <taxon>Desulfobaculum</taxon>
    </lineage>
</organism>
<evidence type="ECO:0000313" key="3">
    <source>
        <dbReference type="Proteomes" id="UP000580856"/>
    </source>
</evidence>
<gene>
    <name evidence="2" type="ORF">GGQ74_000712</name>
</gene>
<dbReference type="InterPro" id="IPR055259">
    <property type="entry name" value="YkvP/CgeB_Glyco_trans-like"/>
</dbReference>
<feature type="domain" description="Spore protein YkvP/CgeB glycosyl transferase-like" evidence="1">
    <location>
        <begin position="163"/>
        <end position="274"/>
    </location>
</feature>
<comment type="caution">
    <text evidence="2">The sequence shown here is derived from an EMBL/GenBank/DDBJ whole genome shotgun (WGS) entry which is preliminary data.</text>
</comment>
<accession>A0A846QKT9</accession>
<dbReference type="SUPFAM" id="SSF53756">
    <property type="entry name" value="UDP-Glycosyltransferase/glycogen phosphorylase"/>
    <property type="match status" value="1"/>
</dbReference>
<reference evidence="2 3" key="1">
    <citation type="submission" date="2020-03" db="EMBL/GenBank/DDBJ databases">
        <title>Genomic Encyclopedia of Type Strains, Phase IV (KMG-IV): sequencing the most valuable type-strain genomes for metagenomic binning, comparative biology and taxonomic classification.</title>
        <authorList>
            <person name="Goeker M."/>
        </authorList>
    </citation>
    <scope>NUCLEOTIDE SEQUENCE [LARGE SCALE GENOMIC DNA]</scope>
    <source>
        <strain evidence="2 3">DSM 24233</strain>
    </source>
</reference>
<dbReference type="Proteomes" id="UP000580856">
    <property type="component" value="Unassembled WGS sequence"/>
</dbReference>
<dbReference type="Pfam" id="PF13524">
    <property type="entry name" value="Glyco_trans_1_2"/>
    <property type="match status" value="1"/>
</dbReference>
<proteinExistence type="predicted"/>
<sequence>MMRRICVVNMGDLAREFETMGFEVLNLALEPGVHDVSAILDERGFVPDLLVEVESLGPRTILAGLENLHCVRLFWSIDTHLNSWWQRHYGRLFDAVLTTQGHWVRRLEEMGVPAAHWLPWFGTERPFVPWDEREHDMGFIGRLTGFRPLRKRLVDFLSERYGLAHFDNVPFARLLETYERFRIVPNESILSEVNFRLFEGASAGCLVVNQQVGCDVGQLFVPGREILVYSDILELDELVRRTLARRDEAQAMARAAWERVRREHLLSHRAASILSIASEAAGRAASGAEARTAFVRTLAILREAEFIICNDAKLLAMLDALSADPELLARALRLRTIIDRRDEVRSACVGILDAAAHRESFDVNFAGSMCMLACGEWDMAKSFWYRQVDACGAKWCKPESPRDLHLAWSRECVRRGALYRPGLRYDVVEGLPEAALESLIAADSAAPGDMEVKSRMETVLSRLEGVDELRLGVLSELSLHAPDNWRIGLELGLVNLRAMRLEAGLEELRLALDIAVGQGKETMFMRALAARDISGRTARFLKLGRLMSGASASL</sequence>
<protein>
    <recommendedName>
        <fullName evidence="1">Spore protein YkvP/CgeB glycosyl transferase-like domain-containing protein</fullName>
    </recommendedName>
</protein>
<evidence type="ECO:0000259" key="1">
    <source>
        <dbReference type="Pfam" id="PF13524"/>
    </source>
</evidence>
<dbReference type="AlphaFoldDB" id="A0A846QKT9"/>
<keyword evidence="3" id="KW-1185">Reference proteome</keyword>